<proteinExistence type="predicted"/>
<keyword evidence="1" id="KW-0732">Signal</keyword>
<keyword evidence="3" id="KW-1185">Reference proteome</keyword>
<feature type="signal peptide" evidence="1">
    <location>
        <begin position="1"/>
        <end position="16"/>
    </location>
</feature>
<accession>A0A4U5M4E0</accession>
<feature type="chain" id="PRO_5020807569" evidence="1">
    <location>
        <begin position="17"/>
        <end position="269"/>
    </location>
</feature>
<sequence length="269" mass="31098">MLKSCALVSSCTVSCALVSSCTVSCALVKLWEFTKHVQKRKQQTILIHLSLNFRTVNVNMASQSVNYFKQRLGIEKNELVIGKLTLDLSKCIIQFEDLKKHEKNLSMATVLAAERILRKEEDNVYVKYNDYEFWHILISVLYLMEKFTDVKNATTEYKTYLKTGKIVQKNLLASSLPIFTCLSSLISHYLRHVKPNGLLFISYASIPVRHIMAKQAERPELDKNGKVRKTKYLREYKRSQGESLEWMPKNKNVCQFNLLLLNALPELKL</sequence>
<protein>
    <submittedName>
        <fullName evidence="2">Uncharacterized protein</fullName>
    </submittedName>
</protein>
<organism evidence="2 3">
    <name type="scientific">Steinernema carpocapsae</name>
    <name type="common">Entomopathogenic nematode</name>
    <dbReference type="NCBI Taxonomy" id="34508"/>
    <lineage>
        <taxon>Eukaryota</taxon>
        <taxon>Metazoa</taxon>
        <taxon>Ecdysozoa</taxon>
        <taxon>Nematoda</taxon>
        <taxon>Chromadorea</taxon>
        <taxon>Rhabditida</taxon>
        <taxon>Tylenchina</taxon>
        <taxon>Panagrolaimomorpha</taxon>
        <taxon>Strongyloidoidea</taxon>
        <taxon>Steinernematidae</taxon>
        <taxon>Steinernema</taxon>
    </lineage>
</organism>
<reference evidence="2 3" key="1">
    <citation type="journal article" date="2015" name="Genome Biol.">
        <title>Comparative genomics of Steinernema reveals deeply conserved gene regulatory networks.</title>
        <authorList>
            <person name="Dillman A.R."/>
            <person name="Macchietto M."/>
            <person name="Porter C.F."/>
            <person name="Rogers A."/>
            <person name="Williams B."/>
            <person name="Antoshechkin I."/>
            <person name="Lee M.M."/>
            <person name="Goodwin Z."/>
            <person name="Lu X."/>
            <person name="Lewis E.E."/>
            <person name="Goodrich-Blair H."/>
            <person name="Stock S.P."/>
            <person name="Adams B.J."/>
            <person name="Sternberg P.W."/>
            <person name="Mortazavi A."/>
        </authorList>
    </citation>
    <scope>NUCLEOTIDE SEQUENCE [LARGE SCALE GENOMIC DNA]</scope>
    <source>
        <strain evidence="2 3">ALL</strain>
    </source>
</reference>
<name>A0A4U5M4E0_STECR</name>
<reference evidence="2 3" key="2">
    <citation type="journal article" date="2019" name="G3 (Bethesda)">
        <title>Hybrid Assembly of the Genome of the Entomopathogenic Nematode Steinernema carpocapsae Identifies the X-Chromosome.</title>
        <authorList>
            <person name="Serra L."/>
            <person name="Macchietto M."/>
            <person name="Macias-Munoz A."/>
            <person name="McGill C.J."/>
            <person name="Rodriguez I.M."/>
            <person name="Rodriguez B."/>
            <person name="Murad R."/>
            <person name="Mortazavi A."/>
        </authorList>
    </citation>
    <scope>NUCLEOTIDE SEQUENCE [LARGE SCALE GENOMIC DNA]</scope>
    <source>
        <strain evidence="2 3">ALL</strain>
    </source>
</reference>
<dbReference type="EMBL" id="AZBU02000010">
    <property type="protein sequence ID" value="TKR63303.1"/>
    <property type="molecule type" value="Genomic_DNA"/>
</dbReference>
<gene>
    <name evidence="2" type="ORF">L596_027148</name>
</gene>
<evidence type="ECO:0000256" key="1">
    <source>
        <dbReference type="SAM" id="SignalP"/>
    </source>
</evidence>
<dbReference type="PROSITE" id="PS51257">
    <property type="entry name" value="PROKAR_LIPOPROTEIN"/>
    <property type="match status" value="1"/>
</dbReference>
<evidence type="ECO:0000313" key="3">
    <source>
        <dbReference type="Proteomes" id="UP000298663"/>
    </source>
</evidence>
<dbReference type="AlphaFoldDB" id="A0A4U5M4E0"/>
<dbReference type="Proteomes" id="UP000298663">
    <property type="component" value="Unassembled WGS sequence"/>
</dbReference>
<comment type="caution">
    <text evidence="2">The sequence shown here is derived from an EMBL/GenBank/DDBJ whole genome shotgun (WGS) entry which is preliminary data.</text>
</comment>
<evidence type="ECO:0000313" key="2">
    <source>
        <dbReference type="EMBL" id="TKR63303.1"/>
    </source>
</evidence>